<keyword evidence="3" id="KW-0813">Transport</keyword>
<dbReference type="RefSeq" id="WP_407049485.1">
    <property type="nucleotide sequence ID" value="NZ_CP158568.1"/>
</dbReference>
<name>A0AAU7X9B4_9HYPH</name>
<feature type="domain" description="Leucine-binding protein" evidence="5">
    <location>
        <begin position="32"/>
        <end position="365"/>
    </location>
</feature>
<evidence type="ECO:0000256" key="4">
    <source>
        <dbReference type="SAM" id="SignalP"/>
    </source>
</evidence>
<dbReference type="KEGG" id="mflg:ABS361_20630"/>
<dbReference type="GO" id="GO:0006865">
    <property type="term" value="P:amino acid transport"/>
    <property type="evidence" value="ECO:0007669"/>
    <property type="project" value="UniProtKB-KW"/>
</dbReference>
<keyword evidence="2 4" id="KW-0732">Signal</keyword>
<protein>
    <submittedName>
        <fullName evidence="6">ABC transporter substrate-binding protein</fullName>
    </submittedName>
</protein>
<dbReference type="Pfam" id="PF13458">
    <property type="entry name" value="Peripla_BP_6"/>
    <property type="match status" value="1"/>
</dbReference>
<comment type="similarity">
    <text evidence="1">Belongs to the leucine-binding protein family.</text>
</comment>
<evidence type="ECO:0000259" key="5">
    <source>
        <dbReference type="Pfam" id="PF13458"/>
    </source>
</evidence>
<proteinExistence type="inferred from homology"/>
<accession>A0AAU7X9B4</accession>
<dbReference type="SUPFAM" id="SSF53822">
    <property type="entry name" value="Periplasmic binding protein-like I"/>
    <property type="match status" value="1"/>
</dbReference>
<dbReference type="CDD" id="cd06359">
    <property type="entry name" value="PBP1_Nba-like"/>
    <property type="match status" value="1"/>
</dbReference>
<organism evidence="6">
    <name type="scientific">Methyloraptor flagellatus</name>
    <dbReference type="NCBI Taxonomy" id="3162530"/>
    <lineage>
        <taxon>Bacteria</taxon>
        <taxon>Pseudomonadati</taxon>
        <taxon>Pseudomonadota</taxon>
        <taxon>Alphaproteobacteria</taxon>
        <taxon>Hyphomicrobiales</taxon>
        <taxon>Ancalomicrobiaceae</taxon>
        <taxon>Methyloraptor</taxon>
    </lineage>
</organism>
<evidence type="ECO:0000256" key="2">
    <source>
        <dbReference type="ARBA" id="ARBA00022729"/>
    </source>
</evidence>
<dbReference type="AlphaFoldDB" id="A0AAU7X9B4"/>
<evidence type="ECO:0000256" key="1">
    <source>
        <dbReference type="ARBA" id="ARBA00010062"/>
    </source>
</evidence>
<keyword evidence="3" id="KW-0029">Amino-acid transport</keyword>
<feature type="signal peptide" evidence="4">
    <location>
        <begin position="1"/>
        <end position="28"/>
    </location>
</feature>
<dbReference type="InterPro" id="IPR028082">
    <property type="entry name" value="Peripla_BP_I"/>
</dbReference>
<dbReference type="InterPro" id="IPR051010">
    <property type="entry name" value="BCAA_transport"/>
</dbReference>
<sequence>MKTTTKALLALLATSALMTGAAATGADAQDRKVKIGLIYTLSGPAAVLGEQARDGFLLAAEKLGNKFGGLDAEIIVEDDEQKPDVGVTKVKRMLQRDQVDFVIGPIFSNVLGAIVKPVTGADTFMISTNAGTSNLAGKDCNANLFVTSYQNDQIHEVSGKYAETQGYKRVVLIAPNYQAGKDALAGFKHSYKGEAVLETYVPLGQLDYSAELVQIAAAKPDAVYAFLPGGMGVNFVKQYRQAGLETIPFLSAFTVDETTLSAQRDAALGFMAGSNWAPDLDTPDAKAFVTAYEKKFNRVPATFAVQAYDAAMMIDAALKKTGGDLKDKNALRAALKTASFTSPRGKFRFGDNHFPIQDFYLTKVVKRPDGQFATSYVKTIFTEYKDNYAAECKM</sequence>
<reference evidence="6" key="1">
    <citation type="submission" date="2024-06" db="EMBL/GenBank/DDBJ databases">
        <title>Methylostella associata gen. nov., sp. nov., a novel Ancalomicrobiaceae-affiliated facultatively methylotrophic bacteria that feed on methanotrophs of the genus Methylococcus.</title>
        <authorList>
            <person name="Saltykova V."/>
            <person name="Danilova O.V."/>
            <person name="Oshkin I.Y."/>
            <person name="Belova S.E."/>
            <person name="Pimenov N.V."/>
            <person name="Dedysh S.N."/>
        </authorList>
    </citation>
    <scope>NUCLEOTIDE SEQUENCE</scope>
    <source>
        <strain evidence="6">S20</strain>
    </source>
</reference>
<dbReference type="InterPro" id="IPR028081">
    <property type="entry name" value="Leu-bd"/>
</dbReference>
<evidence type="ECO:0000313" key="6">
    <source>
        <dbReference type="EMBL" id="XBY44391.1"/>
    </source>
</evidence>
<evidence type="ECO:0000256" key="3">
    <source>
        <dbReference type="ARBA" id="ARBA00022970"/>
    </source>
</evidence>
<feature type="chain" id="PRO_5043593953" evidence="4">
    <location>
        <begin position="29"/>
        <end position="394"/>
    </location>
</feature>
<dbReference type="PANTHER" id="PTHR30483">
    <property type="entry name" value="LEUCINE-SPECIFIC-BINDING PROTEIN"/>
    <property type="match status" value="1"/>
</dbReference>
<dbReference type="PANTHER" id="PTHR30483:SF6">
    <property type="entry name" value="PERIPLASMIC BINDING PROTEIN OF ABC TRANSPORTER FOR NATURAL AMINO ACIDS"/>
    <property type="match status" value="1"/>
</dbReference>
<dbReference type="EMBL" id="CP158568">
    <property type="protein sequence ID" value="XBY44391.1"/>
    <property type="molecule type" value="Genomic_DNA"/>
</dbReference>
<dbReference type="Gene3D" id="3.40.50.2300">
    <property type="match status" value="2"/>
</dbReference>
<gene>
    <name evidence="6" type="ORF">ABS361_20630</name>
</gene>